<protein>
    <submittedName>
        <fullName evidence="1">Uncharacterized protein</fullName>
    </submittedName>
</protein>
<name>A0A821J689_9BILA</name>
<comment type="caution">
    <text evidence="1">The sequence shown here is derived from an EMBL/GenBank/DDBJ whole genome shotgun (WGS) entry which is preliminary data.</text>
</comment>
<evidence type="ECO:0000313" key="1">
    <source>
        <dbReference type="EMBL" id="CAF4712019.1"/>
    </source>
</evidence>
<keyword evidence="2" id="KW-1185">Reference proteome</keyword>
<dbReference type="Proteomes" id="UP000663866">
    <property type="component" value="Unassembled WGS sequence"/>
</dbReference>
<proteinExistence type="predicted"/>
<accession>A0A821J689</accession>
<feature type="non-terminal residue" evidence="1">
    <location>
        <position position="1"/>
    </location>
</feature>
<dbReference type="EMBL" id="CAJOBG010103316">
    <property type="protein sequence ID" value="CAF4712019.1"/>
    <property type="molecule type" value="Genomic_DNA"/>
</dbReference>
<evidence type="ECO:0000313" key="2">
    <source>
        <dbReference type="Proteomes" id="UP000663866"/>
    </source>
</evidence>
<reference evidence="1" key="1">
    <citation type="submission" date="2021-02" db="EMBL/GenBank/DDBJ databases">
        <authorList>
            <person name="Nowell W R."/>
        </authorList>
    </citation>
    <scope>NUCLEOTIDE SEQUENCE</scope>
</reference>
<dbReference type="AlphaFoldDB" id="A0A821J689"/>
<gene>
    <name evidence="1" type="ORF">OVN521_LOCUS48778</name>
</gene>
<organism evidence="1 2">
    <name type="scientific">Rotaria magnacalcarata</name>
    <dbReference type="NCBI Taxonomy" id="392030"/>
    <lineage>
        <taxon>Eukaryota</taxon>
        <taxon>Metazoa</taxon>
        <taxon>Spiralia</taxon>
        <taxon>Gnathifera</taxon>
        <taxon>Rotifera</taxon>
        <taxon>Eurotatoria</taxon>
        <taxon>Bdelloidea</taxon>
        <taxon>Philodinida</taxon>
        <taxon>Philodinidae</taxon>
        <taxon>Rotaria</taxon>
    </lineage>
</organism>
<sequence length="26" mass="2791">FYSRTPVSEAKVGCAKCGYGTLQLIV</sequence>